<dbReference type="PROSITE" id="PS50949">
    <property type="entry name" value="HTH_GNTR"/>
    <property type="match status" value="1"/>
</dbReference>
<dbReference type="PANTHER" id="PTHR43537:SF49">
    <property type="entry name" value="TRANSCRIPTIONAL REGULATORY PROTEIN"/>
    <property type="match status" value="1"/>
</dbReference>
<dbReference type="CDD" id="cd07377">
    <property type="entry name" value="WHTH_GntR"/>
    <property type="match status" value="1"/>
</dbReference>
<dbReference type="InterPro" id="IPR036388">
    <property type="entry name" value="WH-like_DNA-bd_sf"/>
</dbReference>
<dbReference type="InterPro" id="IPR000524">
    <property type="entry name" value="Tscrpt_reg_HTH_GntR"/>
</dbReference>
<dbReference type="SUPFAM" id="SSF48008">
    <property type="entry name" value="GntR ligand-binding domain-like"/>
    <property type="match status" value="1"/>
</dbReference>
<dbReference type="Gene3D" id="1.20.120.530">
    <property type="entry name" value="GntR ligand-binding domain-like"/>
    <property type="match status" value="1"/>
</dbReference>
<evidence type="ECO:0000259" key="4">
    <source>
        <dbReference type="PROSITE" id="PS50949"/>
    </source>
</evidence>
<dbReference type="RefSeq" id="WP_114512289.1">
    <property type="nucleotide sequence ID" value="NZ_QPMK01000016.1"/>
</dbReference>
<dbReference type="Pfam" id="PF00392">
    <property type="entry name" value="GntR"/>
    <property type="match status" value="1"/>
</dbReference>
<evidence type="ECO:0000313" key="6">
    <source>
        <dbReference type="Proteomes" id="UP000253977"/>
    </source>
</evidence>
<dbReference type="SUPFAM" id="SSF46785">
    <property type="entry name" value="Winged helix' DNA-binding domain"/>
    <property type="match status" value="1"/>
</dbReference>
<keyword evidence="1" id="KW-0805">Transcription regulation</keyword>
<protein>
    <submittedName>
        <fullName evidence="5">GntR family transcriptional regulator</fullName>
    </submittedName>
</protein>
<dbReference type="AlphaFoldDB" id="A0A369TI53"/>
<dbReference type="OrthoDB" id="7620579at2"/>
<dbReference type="SMART" id="SM00895">
    <property type="entry name" value="FCD"/>
    <property type="match status" value="1"/>
</dbReference>
<dbReference type="InterPro" id="IPR008920">
    <property type="entry name" value="TF_FadR/GntR_C"/>
</dbReference>
<dbReference type="InterPro" id="IPR036390">
    <property type="entry name" value="WH_DNA-bd_sf"/>
</dbReference>
<keyword evidence="6" id="KW-1185">Reference proteome</keyword>
<keyword evidence="3" id="KW-0804">Transcription</keyword>
<proteinExistence type="predicted"/>
<dbReference type="Gene3D" id="1.10.10.10">
    <property type="entry name" value="Winged helix-like DNA-binding domain superfamily/Winged helix DNA-binding domain"/>
    <property type="match status" value="1"/>
</dbReference>
<evidence type="ECO:0000256" key="1">
    <source>
        <dbReference type="ARBA" id="ARBA00023015"/>
    </source>
</evidence>
<comment type="caution">
    <text evidence="5">The sequence shown here is derived from an EMBL/GenBank/DDBJ whole genome shotgun (WGS) entry which is preliminary data.</text>
</comment>
<name>A0A369TI53_9RHOB</name>
<reference evidence="5 6" key="1">
    <citation type="submission" date="2018-07" db="EMBL/GenBank/DDBJ databases">
        <title>Thalassococcus profundi sp. nov., a marine bacterium isolated from deep seawater of Okinawa Trough.</title>
        <authorList>
            <person name="Yu M."/>
        </authorList>
    </citation>
    <scope>NUCLEOTIDE SEQUENCE [LARGE SCALE GENOMIC DNA]</scope>
    <source>
        <strain evidence="5 6">WRAS1</strain>
    </source>
</reference>
<sequence>MSIVDPALAKTGTLADQAYEALASSIISGELPPGMRMLEVELAERFGMSRGPLREAMRRLEERRLVERISQRGVRVVRLTGPKLRGIYQVRESLEGMACRLAAQNMTDTELAELRQMLEAHEAYVRDSDDYSQNRRDWDFHDRIARGSKNEMIVSLLCDDLYQLLKLYRNQHKSKPGRARRALQEHWRIFGALEDRDGELAEMLMRRHIGAALTVFEPDWACDEDEGTVPTDLVPGGLQART</sequence>
<keyword evidence="2" id="KW-0238">DNA-binding</keyword>
<evidence type="ECO:0000256" key="3">
    <source>
        <dbReference type="ARBA" id="ARBA00023163"/>
    </source>
</evidence>
<dbReference type="SMART" id="SM00345">
    <property type="entry name" value="HTH_GNTR"/>
    <property type="match status" value="1"/>
</dbReference>
<dbReference type="GO" id="GO:0003700">
    <property type="term" value="F:DNA-binding transcription factor activity"/>
    <property type="evidence" value="ECO:0007669"/>
    <property type="project" value="InterPro"/>
</dbReference>
<dbReference type="EMBL" id="QPMK01000016">
    <property type="protein sequence ID" value="RDD65029.1"/>
    <property type="molecule type" value="Genomic_DNA"/>
</dbReference>
<dbReference type="Proteomes" id="UP000253977">
    <property type="component" value="Unassembled WGS sequence"/>
</dbReference>
<evidence type="ECO:0000313" key="5">
    <source>
        <dbReference type="EMBL" id="RDD65029.1"/>
    </source>
</evidence>
<accession>A0A369TI53</accession>
<organism evidence="5 6">
    <name type="scientific">Thalassococcus profundi</name>
    <dbReference type="NCBI Taxonomy" id="2282382"/>
    <lineage>
        <taxon>Bacteria</taxon>
        <taxon>Pseudomonadati</taxon>
        <taxon>Pseudomonadota</taxon>
        <taxon>Alphaproteobacteria</taxon>
        <taxon>Rhodobacterales</taxon>
        <taxon>Roseobacteraceae</taxon>
        <taxon>Thalassococcus</taxon>
    </lineage>
</organism>
<dbReference type="Pfam" id="PF07729">
    <property type="entry name" value="FCD"/>
    <property type="match status" value="1"/>
</dbReference>
<dbReference type="GO" id="GO:0003677">
    <property type="term" value="F:DNA binding"/>
    <property type="evidence" value="ECO:0007669"/>
    <property type="project" value="UniProtKB-KW"/>
</dbReference>
<dbReference type="PANTHER" id="PTHR43537">
    <property type="entry name" value="TRANSCRIPTIONAL REGULATOR, GNTR FAMILY"/>
    <property type="match status" value="1"/>
</dbReference>
<gene>
    <name evidence="5" type="ORF">DU478_17665</name>
</gene>
<feature type="domain" description="HTH gntR-type" evidence="4">
    <location>
        <begin position="12"/>
        <end position="79"/>
    </location>
</feature>
<evidence type="ECO:0000256" key="2">
    <source>
        <dbReference type="ARBA" id="ARBA00023125"/>
    </source>
</evidence>
<dbReference type="InterPro" id="IPR011711">
    <property type="entry name" value="GntR_C"/>
</dbReference>